<dbReference type="OrthoDB" id="4734138at2759"/>
<accession>A0A4V1XAZ7</accession>
<dbReference type="STRING" id="155417.A0A4V1XAZ7"/>
<proteinExistence type="predicted"/>
<dbReference type="Proteomes" id="UP000293360">
    <property type="component" value="Unassembled WGS sequence"/>
</dbReference>
<evidence type="ECO:0000256" key="1">
    <source>
        <dbReference type="SAM" id="MobiDB-lite"/>
    </source>
</evidence>
<reference evidence="2 3" key="1">
    <citation type="submission" date="2018-06" db="EMBL/GenBank/DDBJ databases">
        <title>Complete Genomes of Monosporascus.</title>
        <authorList>
            <person name="Robinson A.J."/>
            <person name="Natvig D.O."/>
        </authorList>
    </citation>
    <scope>NUCLEOTIDE SEQUENCE [LARGE SCALE GENOMIC DNA]</scope>
    <source>
        <strain evidence="2 3">CBS 110550</strain>
    </source>
</reference>
<dbReference type="AlphaFoldDB" id="A0A4V1XAZ7"/>
<protein>
    <submittedName>
        <fullName evidence="2">Uncharacterized protein</fullName>
    </submittedName>
</protein>
<keyword evidence="3" id="KW-1185">Reference proteome</keyword>
<name>A0A4V1XAZ7_9PEZI</name>
<comment type="caution">
    <text evidence="2">The sequence shown here is derived from an EMBL/GenBank/DDBJ whole genome shotgun (WGS) entry which is preliminary data.</text>
</comment>
<evidence type="ECO:0000313" key="2">
    <source>
        <dbReference type="EMBL" id="RYP04489.1"/>
    </source>
</evidence>
<organism evidence="2 3">
    <name type="scientific">Monosporascus ibericus</name>
    <dbReference type="NCBI Taxonomy" id="155417"/>
    <lineage>
        <taxon>Eukaryota</taxon>
        <taxon>Fungi</taxon>
        <taxon>Dikarya</taxon>
        <taxon>Ascomycota</taxon>
        <taxon>Pezizomycotina</taxon>
        <taxon>Sordariomycetes</taxon>
        <taxon>Xylariomycetidae</taxon>
        <taxon>Xylariales</taxon>
        <taxon>Xylariales incertae sedis</taxon>
        <taxon>Monosporascus</taxon>
    </lineage>
</organism>
<dbReference type="EMBL" id="QJNU01000208">
    <property type="protein sequence ID" value="RYP04489.1"/>
    <property type="molecule type" value="Genomic_DNA"/>
</dbReference>
<feature type="compositionally biased region" description="Polar residues" evidence="1">
    <location>
        <begin position="98"/>
        <end position="114"/>
    </location>
</feature>
<feature type="region of interest" description="Disordered" evidence="1">
    <location>
        <begin position="63"/>
        <end position="117"/>
    </location>
</feature>
<feature type="region of interest" description="Disordered" evidence="1">
    <location>
        <begin position="1"/>
        <end position="29"/>
    </location>
</feature>
<sequence>MDAAVSVQNRPITDMAQSPASNGQPELNEKEYMNEVLRLSIDNFETHFRSLITRAGSLGISLSRPSTAVSTTEKHDTPGVESSGTPDPNHAQIASPGSEDSASTAPTSLSSKGASESAVRFLTKKRSKVLTFAEYENYLAQVDPHFKPSKHDSVPPSETHYTPSLLSASTRSLFTIKRGLSRMRSKRKSMPPSIVSSMFVCATIRRLLPTLTLL</sequence>
<feature type="compositionally biased region" description="Polar residues" evidence="1">
    <location>
        <begin position="1"/>
        <end position="25"/>
    </location>
</feature>
<evidence type="ECO:0000313" key="3">
    <source>
        <dbReference type="Proteomes" id="UP000293360"/>
    </source>
</evidence>
<gene>
    <name evidence="2" type="ORF">DL764_004428</name>
</gene>